<protein>
    <submittedName>
        <fullName evidence="1">Uncharacterized protein</fullName>
    </submittedName>
</protein>
<keyword evidence="2" id="KW-1185">Reference proteome</keyword>
<proteinExistence type="predicted"/>
<evidence type="ECO:0000313" key="1">
    <source>
        <dbReference type="EMBL" id="CBY24886.1"/>
    </source>
</evidence>
<evidence type="ECO:0000313" key="2">
    <source>
        <dbReference type="Proteomes" id="UP000001307"/>
    </source>
</evidence>
<organism evidence="1">
    <name type="scientific">Oikopleura dioica</name>
    <name type="common">Tunicate</name>
    <dbReference type="NCBI Taxonomy" id="34765"/>
    <lineage>
        <taxon>Eukaryota</taxon>
        <taxon>Metazoa</taxon>
        <taxon>Chordata</taxon>
        <taxon>Tunicata</taxon>
        <taxon>Appendicularia</taxon>
        <taxon>Copelata</taxon>
        <taxon>Oikopleuridae</taxon>
        <taxon>Oikopleura</taxon>
    </lineage>
</organism>
<sequence>MSVPTRYSVNNGRRTDRKEIEGNAFMNYLVAGVNNARKNMNAKDYDMADKWAAHKSNGRLARSVGNEPVTYAPDNINAVHDKFLVREAHDQTQVEIPVIDYLTETNLVKQN</sequence>
<dbReference type="Proteomes" id="UP000001307">
    <property type="component" value="Unassembled WGS sequence"/>
</dbReference>
<dbReference type="OrthoDB" id="10186798at2759"/>
<gene>
    <name evidence="1" type="ORF">GSOID_T00013060001</name>
</gene>
<dbReference type="EMBL" id="FN653064">
    <property type="protein sequence ID" value="CBY24886.1"/>
    <property type="molecule type" value="Genomic_DNA"/>
</dbReference>
<reference evidence="1" key="1">
    <citation type="journal article" date="2010" name="Science">
        <title>Plasticity of animal genome architecture unmasked by rapid evolution of a pelagic tunicate.</title>
        <authorList>
            <person name="Denoeud F."/>
            <person name="Henriet S."/>
            <person name="Mungpakdee S."/>
            <person name="Aury J.M."/>
            <person name="Da Silva C."/>
            <person name="Brinkmann H."/>
            <person name="Mikhaleva J."/>
            <person name="Olsen L.C."/>
            <person name="Jubin C."/>
            <person name="Canestro C."/>
            <person name="Bouquet J.M."/>
            <person name="Danks G."/>
            <person name="Poulain J."/>
            <person name="Campsteijn C."/>
            <person name="Adamski M."/>
            <person name="Cross I."/>
            <person name="Yadetie F."/>
            <person name="Muffato M."/>
            <person name="Louis A."/>
            <person name="Butcher S."/>
            <person name="Tsagkogeorga G."/>
            <person name="Konrad A."/>
            <person name="Singh S."/>
            <person name="Jensen M.F."/>
            <person name="Cong E.H."/>
            <person name="Eikeseth-Otteraa H."/>
            <person name="Noel B."/>
            <person name="Anthouard V."/>
            <person name="Porcel B.M."/>
            <person name="Kachouri-Lafond R."/>
            <person name="Nishino A."/>
            <person name="Ugolini M."/>
            <person name="Chourrout P."/>
            <person name="Nishida H."/>
            <person name="Aasland R."/>
            <person name="Huzurbazar S."/>
            <person name="Westhof E."/>
            <person name="Delsuc F."/>
            <person name="Lehrach H."/>
            <person name="Reinhardt R."/>
            <person name="Weissenbach J."/>
            <person name="Roy S.W."/>
            <person name="Artiguenave F."/>
            <person name="Postlethwait J.H."/>
            <person name="Manak J.R."/>
            <person name="Thompson E.M."/>
            <person name="Jaillon O."/>
            <person name="Du Pasquier L."/>
            <person name="Boudinot P."/>
            <person name="Liberles D.A."/>
            <person name="Volff J.N."/>
            <person name="Philippe H."/>
            <person name="Lenhard B."/>
            <person name="Roest Crollius H."/>
            <person name="Wincker P."/>
            <person name="Chourrout D."/>
        </authorList>
    </citation>
    <scope>NUCLEOTIDE SEQUENCE [LARGE SCALE GENOMIC DNA]</scope>
</reference>
<dbReference type="AlphaFoldDB" id="E4XK98"/>
<dbReference type="InParanoid" id="E4XK98"/>
<accession>E4XK98</accession>
<name>E4XK98_OIKDI</name>